<proteinExistence type="predicted"/>
<dbReference type="NCBIfam" id="TIGR02170">
    <property type="entry name" value="thyX"/>
    <property type="match status" value="1"/>
</dbReference>
<dbReference type="Pfam" id="PF02511">
    <property type="entry name" value="Thy1"/>
    <property type="match status" value="1"/>
</dbReference>
<sequence>MVQTNNSVQLLGYYGGDKRVCLSAWQSTTEELGLELPDNIHDRVDVIFQHIAVQKKKSPFELLQFLAANNHSTPFEKAILDFQITADLASHIHALKHRISSVNSESARYKEFQQDKYCIPDDWKNTLASSEIFDHNGEEFVSVGDKWEVILDYYTQLGFNLYHQALADLEPVLGRKRAKESARYFLGYNTQLNFDWQMNFRSFVNIQQLRNDSHAQREIHQIANTMLYLVETLPGNPFEYCLKAFNLKSDPEFCLIRGSKNAINE</sequence>
<dbReference type="GO" id="GO:0070402">
    <property type="term" value="F:NADPH binding"/>
    <property type="evidence" value="ECO:0007669"/>
    <property type="project" value="TreeGrafter"/>
</dbReference>
<dbReference type="CDD" id="cd20175">
    <property type="entry name" value="ThyX"/>
    <property type="match status" value="1"/>
</dbReference>
<dbReference type="Proteomes" id="UP000305794">
    <property type="component" value="Segment"/>
</dbReference>
<dbReference type="PANTHER" id="PTHR34934:SF1">
    <property type="entry name" value="FLAVIN-DEPENDENT THYMIDYLATE SYNTHASE"/>
    <property type="match status" value="1"/>
</dbReference>
<dbReference type="PANTHER" id="PTHR34934">
    <property type="entry name" value="FLAVIN-DEPENDENT THYMIDYLATE SYNTHASE"/>
    <property type="match status" value="1"/>
</dbReference>
<dbReference type="EMBL" id="MK605242">
    <property type="protein sequence ID" value="QBQ73194.1"/>
    <property type="molecule type" value="Genomic_DNA"/>
</dbReference>
<evidence type="ECO:0000313" key="1">
    <source>
        <dbReference type="EMBL" id="QBQ73194.1"/>
    </source>
</evidence>
<dbReference type="Gene3D" id="3.30.1360.170">
    <property type="match status" value="1"/>
</dbReference>
<reference evidence="1 2" key="1">
    <citation type="submission" date="2019-03" db="EMBL/GenBank/DDBJ databases">
        <title>Diversity and diversification of Nodularia spumigena cyanophages in the Baltic Sea.</title>
        <authorList>
            <person name="Sulcius S."/>
            <person name="Holmfeldt K."/>
            <person name="Simoliunas E."/>
        </authorList>
    </citation>
    <scope>NUCLEOTIDE SEQUENCE [LARGE SCALE GENOMIC DNA]</scope>
</reference>
<keyword evidence="2" id="KW-1185">Reference proteome</keyword>
<dbReference type="InterPro" id="IPR036098">
    <property type="entry name" value="Thymidylate_synthase_ThyX_sf"/>
</dbReference>
<dbReference type="InterPro" id="IPR003669">
    <property type="entry name" value="Thymidylate_synthase_ThyX"/>
</dbReference>
<gene>
    <name evidence="1" type="ORF">kac65v151_gp164</name>
</gene>
<organism evidence="1 2">
    <name type="scientific">Nodularia phage vB_NspS-kac65v151</name>
    <dbReference type="NCBI Taxonomy" id="2557579"/>
    <lineage>
        <taxon>Viruses</taxon>
        <taxon>Duplodnaviria</taxon>
        <taxon>Heunggongvirae</taxon>
        <taxon>Uroviricota</taxon>
        <taxon>Caudoviricetes</taxon>
        <taxon>Ravarandavirus</taxon>
        <taxon>Ravarandavirus kac65v151</taxon>
    </lineage>
</organism>
<evidence type="ECO:0000313" key="2">
    <source>
        <dbReference type="Proteomes" id="UP000305794"/>
    </source>
</evidence>
<name>A0A482MHC8_9CAUD</name>
<dbReference type="GO" id="GO:0004799">
    <property type="term" value="F:thymidylate synthase activity"/>
    <property type="evidence" value="ECO:0007669"/>
    <property type="project" value="TreeGrafter"/>
</dbReference>
<dbReference type="GO" id="GO:0050797">
    <property type="term" value="F:thymidylate synthase (FAD) activity"/>
    <property type="evidence" value="ECO:0007669"/>
    <property type="project" value="InterPro"/>
</dbReference>
<accession>A0A482MHC8</accession>
<protein>
    <submittedName>
        <fullName evidence="1">FAD-dependent thymidylate synthase</fullName>
    </submittedName>
</protein>
<dbReference type="GO" id="GO:0050660">
    <property type="term" value="F:flavin adenine dinucleotide binding"/>
    <property type="evidence" value="ECO:0007669"/>
    <property type="project" value="InterPro"/>
</dbReference>
<dbReference type="PROSITE" id="PS51331">
    <property type="entry name" value="THYX"/>
    <property type="match status" value="1"/>
</dbReference>
<dbReference type="SUPFAM" id="SSF69796">
    <property type="entry name" value="Thymidylate synthase-complementing protein Thy1"/>
    <property type="match status" value="1"/>
</dbReference>
<dbReference type="GO" id="GO:0006231">
    <property type="term" value="P:dTMP biosynthetic process"/>
    <property type="evidence" value="ECO:0007669"/>
    <property type="project" value="InterPro"/>
</dbReference>